<dbReference type="GO" id="GO:0016020">
    <property type="term" value="C:membrane"/>
    <property type="evidence" value="ECO:0007669"/>
    <property type="project" value="InterPro"/>
</dbReference>
<dbReference type="EMBL" id="JAELVQ010000001">
    <property type="protein sequence ID" value="MBJ6366546.1"/>
    <property type="molecule type" value="Genomic_DNA"/>
</dbReference>
<keyword evidence="3" id="KW-0812">Transmembrane</keyword>
<dbReference type="Proteomes" id="UP000610931">
    <property type="component" value="Unassembled WGS sequence"/>
</dbReference>
<reference evidence="10" key="1">
    <citation type="submission" date="2020-12" db="EMBL/GenBank/DDBJ databases">
        <title>Snuella sp. nov., isolated from sediment in Incheon.</title>
        <authorList>
            <person name="Kim W."/>
        </authorList>
    </citation>
    <scope>NUCLEOTIDE SEQUENCE</scope>
    <source>
        <strain evidence="10">CAU 1569</strain>
    </source>
</reference>
<dbReference type="PANTHER" id="PTHR30097">
    <property type="entry name" value="CATION EFFLUX SYSTEM PROTEIN CUSB"/>
    <property type="match status" value="1"/>
</dbReference>
<feature type="domain" description="CusB-like barrel-sandwich hybrid" evidence="7">
    <location>
        <begin position="129"/>
        <end position="241"/>
    </location>
</feature>
<dbReference type="Pfam" id="PF25869">
    <property type="entry name" value="3HB_CusB"/>
    <property type="match status" value="1"/>
</dbReference>
<dbReference type="InterPro" id="IPR058649">
    <property type="entry name" value="CzcB_C"/>
</dbReference>
<evidence type="ECO:0000256" key="1">
    <source>
        <dbReference type="ARBA" id="ARBA00009477"/>
    </source>
</evidence>
<dbReference type="NCBIfam" id="TIGR01730">
    <property type="entry name" value="RND_mfp"/>
    <property type="match status" value="1"/>
</dbReference>
<organism evidence="10 11">
    <name type="scientific">Snuella sedimenti</name>
    <dbReference type="NCBI Taxonomy" id="2798802"/>
    <lineage>
        <taxon>Bacteria</taxon>
        <taxon>Pseudomonadati</taxon>
        <taxon>Bacteroidota</taxon>
        <taxon>Flavobacteriia</taxon>
        <taxon>Flavobacteriales</taxon>
        <taxon>Flavobacteriaceae</taxon>
        <taxon>Snuella</taxon>
    </lineage>
</organism>
<gene>
    <name evidence="10" type="ORF">JF259_00465</name>
</gene>
<dbReference type="GO" id="GO:0015679">
    <property type="term" value="P:plasma membrane copper ion transport"/>
    <property type="evidence" value="ECO:0007669"/>
    <property type="project" value="TreeGrafter"/>
</dbReference>
<feature type="domain" description="Heavy metal binding" evidence="5">
    <location>
        <begin position="44"/>
        <end position="70"/>
    </location>
</feature>
<keyword evidence="11" id="KW-1185">Reference proteome</keyword>
<dbReference type="InterPro" id="IPR021782">
    <property type="entry name" value="DUF3347"/>
</dbReference>
<dbReference type="InterPro" id="IPR045800">
    <property type="entry name" value="HMBD"/>
</dbReference>
<evidence type="ECO:0000259" key="9">
    <source>
        <dbReference type="Pfam" id="PF25975"/>
    </source>
</evidence>
<dbReference type="InterPro" id="IPR058792">
    <property type="entry name" value="Beta-barrel_RND_2"/>
</dbReference>
<name>A0A8J7LRJ6_9FLAO</name>
<dbReference type="GO" id="GO:0030288">
    <property type="term" value="C:outer membrane-bounded periplasmic space"/>
    <property type="evidence" value="ECO:0007669"/>
    <property type="project" value="TreeGrafter"/>
</dbReference>
<feature type="domain" description="CusB-like beta-barrel" evidence="8">
    <location>
        <begin position="245"/>
        <end position="320"/>
    </location>
</feature>
<dbReference type="InterPro" id="IPR058790">
    <property type="entry name" value="BSH_CusB"/>
</dbReference>
<dbReference type="Gene3D" id="2.40.420.20">
    <property type="match status" value="1"/>
</dbReference>
<dbReference type="Pfam" id="PF25975">
    <property type="entry name" value="CzcB_C"/>
    <property type="match status" value="1"/>
</dbReference>
<protein>
    <submittedName>
        <fullName evidence="10">Efflux RND transporter periplasmic adaptor subunit</fullName>
    </submittedName>
</protein>
<dbReference type="GO" id="GO:0046914">
    <property type="term" value="F:transition metal ion binding"/>
    <property type="evidence" value="ECO:0007669"/>
    <property type="project" value="TreeGrafter"/>
</dbReference>
<evidence type="ECO:0000259" key="6">
    <source>
        <dbReference type="Pfam" id="PF25869"/>
    </source>
</evidence>
<dbReference type="Pfam" id="PF11827">
    <property type="entry name" value="DUF3347"/>
    <property type="match status" value="1"/>
</dbReference>
<dbReference type="GO" id="GO:0060003">
    <property type="term" value="P:copper ion export"/>
    <property type="evidence" value="ECO:0007669"/>
    <property type="project" value="TreeGrafter"/>
</dbReference>
<dbReference type="SUPFAM" id="SSF111369">
    <property type="entry name" value="HlyD-like secretion proteins"/>
    <property type="match status" value="1"/>
</dbReference>
<proteinExistence type="inferred from homology"/>
<dbReference type="Pfam" id="PF19335">
    <property type="entry name" value="HMBD"/>
    <property type="match status" value="1"/>
</dbReference>
<feature type="domain" description="DUF3347" evidence="4">
    <location>
        <begin position="444"/>
        <end position="536"/>
    </location>
</feature>
<evidence type="ECO:0000256" key="3">
    <source>
        <dbReference type="SAM" id="Phobius"/>
    </source>
</evidence>
<dbReference type="FunFam" id="2.40.30.170:FF:000010">
    <property type="entry name" value="Efflux RND transporter periplasmic adaptor subunit"/>
    <property type="match status" value="1"/>
</dbReference>
<evidence type="ECO:0000313" key="10">
    <source>
        <dbReference type="EMBL" id="MBJ6366546.1"/>
    </source>
</evidence>
<keyword evidence="2" id="KW-0813">Transport</keyword>
<dbReference type="InterPro" id="IPR051909">
    <property type="entry name" value="MFP_Cation_Efflux"/>
</dbReference>
<evidence type="ECO:0000259" key="5">
    <source>
        <dbReference type="Pfam" id="PF19335"/>
    </source>
</evidence>
<dbReference type="PANTHER" id="PTHR30097:SF15">
    <property type="entry name" value="CATION EFFLUX SYSTEM PROTEIN CUSB"/>
    <property type="match status" value="1"/>
</dbReference>
<dbReference type="Pfam" id="PF25954">
    <property type="entry name" value="Beta-barrel_RND_2"/>
    <property type="match status" value="1"/>
</dbReference>
<comment type="similarity">
    <text evidence="1">Belongs to the membrane fusion protein (MFP) (TC 8.A.1) family.</text>
</comment>
<keyword evidence="3" id="KW-0472">Membrane</keyword>
<dbReference type="InterPro" id="IPR058791">
    <property type="entry name" value="3HB_CusB"/>
</dbReference>
<accession>A0A8J7LRJ6</accession>
<keyword evidence="3" id="KW-1133">Transmembrane helix</keyword>
<dbReference type="AlphaFoldDB" id="A0A8J7LRJ6"/>
<feature type="domain" description="CzcB-like C-terminal circularly permuted SH3-like" evidence="9">
    <location>
        <begin position="329"/>
        <end position="390"/>
    </location>
</feature>
<feature type="transmembrane region" description="Helical" evidence="3">
    <location>
        <begin position="5"/>
        <end position="22"/>
    </location>
</feature>
<dbReference type="RefSeq" id="WP_199111984.1">
    <property type="nucleotide sequence ID" value="NZ_JAELVQ010000001.1"/>
</dbReference>
<evidence type="ECO:0000259" key="7">
    <source>
        <dbReference type="Pfam" id="PF25919"/>
    </source>
</evidence>
<evidence type="ECO:0000259" key="8">
    <source>
        <dbReference type="Pfam" id="PF25954"/>
    </source>
</evidence>
<dbReference type="InterPro" id="IPR006143">
    <property type="entry name" value="RND_pump_MFP"/>
</dbReference>
<evidence type="ECO:0000259" key="4">
    <source>
        <dbReference type="Pfam" id="PF11827"/>
    </source>
</evidence>
<feature type="domain" description="CusB-like three alpha-helical bundle" evidence="6">
    <location>
        <begin position="158"/>
        <end position="208"/>
    </location>
</feature>
<comment type="caution">
    <text evidence="10">The sequence shown here is derived from an EMBL/GenBank/DDBJ whole genome shotgun (WGS) entry which is preliminary data.</text>
</comment>
<evidence type="ECO:0000256" key="2">
    <source>
        <dbReference type="ARBA" id="ARBA00022448"/>
    </source>
</evidence>
<sequence>MRKYIIYIGILTIGILLGWFFFGGSSNRTEEHDHGSEVETKTMWTCSMHPQILQPEPGDCPICGMDLIPAEAGADGLSKDQFKLTENAMALANVQTSVIEKADVDASIVRLSGKITENKDKAATQPVHFSGRIDKLYVKSLGEYVKRGQAIAEIYSAELIAAQQELLIAYKNKASQPELYEAVKKKFRNWMIQDAQVSEIERSGNIQTQFTIYSNISGVVTEIALSEGAHIMEGNPLFKIANLNTVWANFDVYESQIDLFKLGQEIEVVTNAYPDKTFKATVDFIDPLLNTNTRTVTLRAVLNNKEGIFKPGMFVEGQVNALQDDGLLLVPSSAVLWTGKRSVVYIKVKTDTPVFEMREVTLGKKMGAAYEVLDGLERGDEIVTNGTFTIDAAAQLQGKKSMMNKSGGKVMTGHEGHMGMDTANPTEISRFEVATDFHKQLQQVFDGYIQIKDALVKDNAKEAQEAAKQVGNRLNKVDMTLLTDSKAHAHWMVLEKGLQTTSAGIAETLEIQEQRKHFRDLSLHLIDAIQRFGIDKKVYEQFCPMADNNKGAYWLSNEETILNPYFGDAMLNCGEVKLIIE</sequence>
<dbReference type="Pfam" id="PF25919">
    <property type="entry name" value="BSH_CusB"/>
    <property type="match status" value="1"/>
</dbReference>
<dbReference type="Gene3D" id="2.40.30.170">
    <property type="match status" value="1"/>
</dbReference>
<dbReference type="GO" id="GO:0022857">
    <property type="term" value="F:transmembrane transporter activity"/>
    <property type="evidence" value="ECO:0007669"/>
    <property type="project" value="InterPro"/>
</dbReference>
<evidence type="ECO:0000313" key="11">
    <source>
        <dbReference type="Proteomes" id="UP000610931"/>
    </source>
</evidence>